<dbReference type="GeneID" id="26517958"/>
<dbReference type="KEGG" id="vg:26517958"/>
<evidence type="ECO:0000313" key="3">
    <source>
        <dbReference type="Proteomes" id="UP000203368"/>
    </source>
</evidence>
<dbReference type="RefSeq" id="YP_009189659.1">
    <property type="nucleotide sequence ID" value="NC_028677.1"/>
</dbReference>
<protein>
    <submittedName>
        <fullName evidence="2">Terminase small subunit</fullName>
    </submittedName>
</protein>
<dbReference type="EMBL" id="KT372002">
    <property type="protein sequence ID" value="ALA06453.1"/>
    <property type="molecule type" value="Genomic_DNA"/>
</dbReference>
<organism evidence="2 3">
    <name type="scientific">Rhodococcus phage CosmicSans</name>
    <dbReference type="NCBI Taxonomy" id="1701851"/>
    <lineage>
        <taxon>Viruses</taxon>
        <taxon>Duplodnaviria</taxon>
        <taxon>Heunggongvirae</taxon>
        <taxon>Uroviricota</taxon>
        <taxon>Caudoviricetes</taxon>
        <taxon>Rerduovirus</taxon>
        <taxon>Rerduovirus RER2</taxon>
    </lineage>
</organism>
<dbReference type="OrthoDB" id="16531at10239"/>
<name>A0A0K2CM27_9CAUD</name>
<dbReference type="Proteomes" id="UP000203368">
    <property type="component" value="Segment"/>
</dbReference>
<evidence type="ECO:0000313" key="2">
    <source>
        <dbReference type="EMBL" id="ALA06453.1"/>
    </source>
</evidence>
<proteinExistence type="predicted"/>
<sequence>MGSRGPVPKRSEERVRRNQDEGPIEKVEAIGTFRIPDLGLSDPHPMIVDMYESLKDSAQSRYYEPSDWQFARFTLHFADQLVKSGRPSAQLLTAVNAAFTDLLVSEGSRRRVRLEIERTAAEGQVLDIASMFREKMQAAQ</sequence>
<feature type="compositionally biased region" description="Basic and acidic residues" evidence="1">
    <location>
        <begin position="9"/>
        <end position="23"/>
    </location>
</feature>
<accession>A0A0K2CM27</accession>
<reference evidence="2 3" key="1">
    <citation type="submission" date="2015-08" db="EMBL/GenBank/DDBJ databases">
        <authorList>
            <person name="Adesuyi A.O."/>
            <person name="Belay S."/>
            <person name="Corso A.D."/>
            <person name="Debo C.J."/>
            <person name="Downie J."/>
            <person name="Durmaz C."/>
            <person name="Espinoza J.R."/>
            <person name="Gilliam M.L."/>
            <person name="Gooden M.C."/>
            <person name="Hervey R.L."/>
            <person name="Ilanchezhian M."/>
            <person name="Kamara A."/>
            <person name="Lanao D.A."/>
            <person name="Malapati S.H."/>
            <person name="Moondra S."/>
            <person name="Mattei A.M."/>
            <person name="May C.J."/>
            <person name="Modlin S.E."/>
            <person name="Sadik I."/>
            <person name="Saulenas K.M."/>
            <person name="Allen E.A."/>
            <person name="Whitaker A.L."/>
            <person name="Awate O.A."/>
            <person name="Gray V.C."/>
            <person name="Buchser W.J."/>
            <person name="Saha M.S."/>
            <person name="Delesalle V.A."/>
            <person name="Bradley K.W."/>
            <person name="Asai D.J."/>
            <person name="Bowman C.A."/>
            <person name="Russell D.A."/>
            <person name="Pope W.H."/>
            <person name="Jacobs-Sera D."/>
            <person name="Hendrix R.W."/>
            <person name="Hatfull G.F."/>
        </authorList>
    </citation>
    <scope>NUCLEOTIDE SEQUENCE [LARGE SCALE GENOMIC DNA]</scope>
</reference>
<gene>
    <name evidence="2" type="ORF">SEA_COSMICSANS_3</name>
</gene>
<evidence type="ECO:0000256" key="1">
    <source>
        <dbReference type="SAM" id="MobiDB-lite"/>
    </source>
</evidence>
<feature type="region of interest" description="Disordered" evidence="1">
    <location>
        <begin position="1"/>
        <end position="23"/>
    </location>
</feature>
<dbReference type="InterPro" id="IPR057972">
    <property type="entry name" value="Terminase_7"/>
</dbReference>
<dbReference type="Pfam" id="PF25673">
    <property type="entry name" value="Terminase_7"/>
    <property type="match status" value="1"/>
</dbReference>